<evidence type="ECO:0008006" key="4">
    <source>
        <dbReference type="Google" id="ProtNLM"/>
    </source>
</evidence>
<accession>A0ABQ4IH72</accession>
<evidence type="ECO:0000313" key="3">
    <source>
        <dbReference type="Proteomes" id="UP000647860"/>
    </source>
</evidence>
<keyword evidence="3" id="KW-1185">Reference proteome</keyword>
<name>A0ABQ4IH72_9ACTN</name>
<feature type="region of interest" description="Disordered" evidence="1">
    <location>
        <begin position="59"/>
        <end position="86"/>
    </location>
</feature>
<dbReference type="Proteomes" id="UP000647860">
    <property type="component" value="Unassembled WGS sequence"/>
</dbReference>
<feature type="compositionally biased region" description="Gly residues" evidence="1">
    <location>
        <begin position="22"/>
        <end position="32"/>
    </location>
</feature>
<organism evidence="2 3">
    <name type="scientific">Micromonospora gifhornensis</name>
    <dbReference type="NCBI Taxonomy" id="84594"/>
    <lineage>
        <taxon>Bacteria</taxon>
        <taxon>Bacillati</taxon>
        <taxon>Actinomycetota</taxon>
        <taxon>Actinomycetes</taxon>
        <taxon>Micromonosporales</taxon>
        <taxon>Micromonosporaceae</taxon>
        <taxon>Micromonospora</taxon>
    </lineage>
</organism>
<evidence type="ECO:0000313" key="2">
    <source>
        <dbReference type="EMBL" id="GIJ17243.1"/>
    </source>
</evidence>
<evidence type="ECO:0000256" key="1">
    <source>
        <dbReference type="SAM" id="MobiDB-lite"/>
    </source>
</evidence>
<sequence>MSAWGSAVTGFLLPWDWRTGGHVGGRRAGGDVGASDLSGADSEPGVGSVVVQTGWCARESTPGPSASTAAGAHSARSPKATLAHTGVKAVSNRLHATPIM</sequence>
<protein>
    <recommendedName>
        <fullName evidence="4">Secreted protein</fullName>
    </recommendedName>
</protein>
<proteinExistence type="predicted"/>
<comment type="caution">
    <text evidence="2">The sequence shown here is derived from an EMBL/GenBank/DDBJ whole genome shotgun (WGS) entry which is preliminary data.</text>
</comment>
<feature type="region of interest" description="Disordered" evidence="1">
    <location>
        <begin position="22"/>
        <end position="45"/>
    </location>
</feature>
<gene>
    <name evidence="2" type="ORF">Vgi01_39270</name>
</gene>
<dbReference type="EMBL" id="BOPA01000027">
    <property type="protein sequence ID" value="GIJ17243.1"/>
    <property type="molecule type" value="Genomic_DNA"/>
</dbReference>
<reference evidence="2 3" key="1">
    <citation type="submission" date="2021-01" db="EMBL/GenBank/DDBJ databases">
        <title>Whole genome shotgun sequence of Verrucosispora gifhornensis NBRC 16317.</title>
        <authorList>
            <person name="Komaki H."/>
            <person name="Tamura T."/>
        </authorList>
    </citation>
    <scope>NUCLEOTIDE SEQUENCE [LARGE SCALE GENOMIC DNA]</scope>
    <source>
        <strain evidence="2 3">NBRC 16317</strain>
    </source>
</reference>